<dbReference type="RefSeq" id="WP_179357148.1">
    <property type="nucleotide sequence ID" value="NZ_CP058627.1"/>
</dbReference>
<proteinExistence type="predicted"/>
<dbReference type="AlphaFoldDB" id="A0A7H9BF68"/>
<keyword evidence="2" id="KW-1185">Reference proteome</keyword>
<protein>
    <submittedName>
        <fullName evidence="1">Uncharacterized protein</fullName>
    </submittedName>
</protein>
<organism evidence="1 2">
    <name type="scientific">Chitinibacter bivalviorum</name>
    <dbReference type="NCBI Taxonomy" id="2739434"/>
    <lineage>
        <taxon>Bacteria</taxon>
        <taxon>Pseudomonadati</taxon>
        <taxon>Pseudomonadota</taxon>
        <taxon>Betaproteobacteria</taxon>
        <taxon>Neisseriales</taxon>
        <taxon>Chitinibacteraceae</taxon>
        <taxon>Chitinibacter</taxon>
    </lineage>
</organism>
<reference evidence="1 2" key="1">
    <citation type="submission" date="2020-07" db="EMBL/GenBank/DDBJ databases">
        <title>Complete genome sequence of Chitinibacter sp. 2T18.</title>
        <authorList>
            <person name="Bae J.-W."/>
            <person name="Choi J.-W."/>
        </authorList>
    </citation>
    <scope>NUCLEOTIDE SEQUENCE [LARGE SCALE GENOMIC DNA]</scope>
    <source>
        <strain evidence="1 2">2T18</strain>
    </source>
</reference>
<evidence type="ECO:0000313" key="1">
    <source>
        <dbReference type="EMBL" id="QLG87062.1"/>
    </source>
</evidence>
<gene>
    <name evidence="1" type="ORF">HQ393_01720</name>
</gene>
<sequence length="103" mass="10799">MNKETSIDFIIETVLADLEGGVDLLAADIYKLGSVSKGINTANLHQTQMGALESLFEGLAMCGMLDAGELREGIAGLAVVAAVLRARLIETAKTEQQNKGGAH</sequence>
<evidence type="ECO:0000313" key="2">
    <source>
        <dbReference type="Proteomes" id="UP000509597"/>
    </source>
</evidence>
<dbReference type="KEGG" id="chiz:HQ393_01720"/>
<dbReference type="EMBL" id="CP058627">
    <property type="protein sequence ID" value="QLG87062.1"/>
    <property type="molecule type" value="Genomic_DNA"/>
</dbReference>
<name>A0A7H9BF68_9NEIS</name>
<accession>A0A7H9BF68</accession>
<dbReference type="Proteomes" id="UP000509597">
    <property type="component" value="Chromosome"/>
</dbReference>